<organism evidence="7 8">
    <name type="scientific">Chitinivibrio alkaliphilus ACht1</name>
    <dbReference type="NCBI Taxonomy" id="1313304"/>
    <lineage>
        <taxon>Bacteria</taxon>
        <taxon>Pseudomonadati</taxon>
        <taxon>Fibrobacterota</taxon>
        <taxon>Chitinivibrionia</taxon>
        <taxon>Chitinivibrionales</taxon>
        <taxon>Chitinivibrionaceae</taxon>
        <taxon>Chitinivibrio</taxon>
    </lineage>
</organism>
<comment type="caution">
    <text evidence="7">The sequence shown here is derived from an EMBL/GenBank/DDBJ whole genome shotgun (WGS) entry which is preliminary data.</text>
</comment>
<keyword evidence="3 7" id="KW-0347">Helicase</keyword>
<dbReference type="Pfam" id="PF00270">
    <property type="entry name" value="DEAD"/>
    <property type="match status" value="1"/>
</dbReference>
<dbReference type="AlphaFoldDB" id="U7D849"/>
<dbReference type="Gene3D" id="1.10.3380.30">
    <property type="match status" value="1"/>
</dbReference>
<dbReference type="PATRIC" id="fig|1313304.3.peg.280"/>
<dbReference type="Pfam" id="PF00271">
    <property type="entry name" value="Helicase_C"/>
    <property type="match status" value="1"/>
</dbReference>
<evidence type="ECO:0000313" key="8">
    <source>
        <dbReference type="Proteomes" id="UP000017148"/>
    </source>
</evidence>
<dbReference type="GO" id="GO:0003676">
    <property type="term" value="F:nucleic acid binding"/>
    <property type="evidence" value="ECO:0007669"/>
    <property type="project" value="InterPro"/>
</dbReference>
<dbReference type="SMART" id="SM00487">
    <property type="entry name" value="DEXDc"/>
    <property type="match status" value="1"/>
</dbReference>
<proteinExistence type="predicted"/>
<dbReference type="GO" id="GO:0004386">
    <property type="term" value="F:helicase activity"/>
    <property type="evidence" value="ECO:0007669"/>
    <property type="project" value="UniProtKB-KW"/>
</dbReference>
<dbReference type="CDD" id="cd18795">
    <property type="entry name" value="SF2_C_Ski2"/>
    <property type="match status" value="1"/>
</dbReference>
<dbReference type="Pfam" id="PF08148">
    <property type="entry name" value="DSHCT"/>
    <property type="match status" value="1"/>
</dbReference>
<gene>
    <name evidence="7" type="ORF">CALK_0297</name>
</gene>
<dbReference type="EMBL" id="ASJR01000002">
    <property type="protein sequence ID" value="ERP39130.1"/>
    <property type="molecule type" value="Genomic_DNA"/>
</dbReference>
<evidence type="ECO:0000259" key="5">
    <source>
        <dbReference type="PROSITE" id="PS51192"/>
    </source>
</evidence>
<dbReference type="PANTHER" id="PTHR12131:SF1">
    <property type="entry name" value="ATP-DEPENDENT RNA HELICASE SUPV3L1, MITOCHONDRIAL-RELATED"/>
    <property type="match status" value="1"/>
</dbReference>
<keyword evidence="8" id="KW-1185">Reference proteome</keyword>
<dbReference type="InterPro" id="IPR050699">
    <property type="entry name" value="RNA-DNA_Helicase"/>
</dbReference>
<keyword evidence="2" id="KW-0378">Hydrolase</keyword>
<dbReference type="GO" id="GO:0016787">
    <property type="term" value="F:hydrolase activity"/>
    <property type="evidence" value="ECO:0007669"/>
    <property type="project" value="UniProtKB-KW"/>
</dbReference>
<dbReference type="OrthoDB" id="9807155at2"/>
<evidence type="ECO:0000259" key="6">
    <source>
        <dbReference type="PROSITE" id="PS51194"/>
    </source>
</evidence>
<dbReference type="SUPFAM" id="SSF52540">
    <property type="entry name" value="P-loop containing nucleoside triphosphate hydrolases"/>
    <property type="match status" value="1"/>
</dbReference>
<name>U7D849_9BACT</name>
<evidence type="ECO:0000256" key="2">
    <source>
        <dbReference type="ARBA" id="ARBA00022801"/>
    </source>
</evidence>
<reference evidence="7 8" key="1">
    <citation type="journal article" date="2013" name="Environ. Microbiol.">
        <title>Genome analysis of Chitinivibrio alkaliphilus gen. nov., sp. nov., a novel extremely haloalkaliphilic anaerobic chitinolytic bacterium from the candidate phylum Termite Group 3.</title>
        <authorList>
            <person name="Sorokin D.Y."/>
            <person name="Gumerov V.M."/>
            <person name="Rakitin A.L."/>
            <person name="Beletsky A.V."/>
            <person name="Damste J.S."/>
            <person name="Muyzer G."/>
            <person name="Mardanov A.V."/>
            <person name="Ravin N.V."/>
        </authorList>
    </citation>
    <scope>NUCLEOTIDE SEQUENCE [LARGE SCALE GENOMIC DNA]</scope>
    <source>
        <strain evidence="7 8">ACht1</strain>
    </source>
</reference>
<protein>
    <submittedName>
        <fullName evidence="7">DEAD/DEAH box helicase</fullName>
    </submittedName>
</protein>
<feature type="domain" description="Helicase C-terminal" evidence="6">
    <location>
        <begin position="264"/>
        <end position="423"/>
    </location>
</feature>
<dbReference type="InterPro" id="IPR011545">
    <property type="entry name" value="DEAD/DEAH_box_helicase_dom"/>
</dbReference>
<evidence type="ECO:0000313" key="7">
    <source>
        <dbReference type="EMBL" id="ERP39130.1"/>
    </source>
</evidence>
<dbReference type="RefSeq" id="WP_022635843.1">
    <property type="nucleotide sequence ID" value="NZ_ASJR01000002.1"/>
</dbReference>
<keyword evidence="1" id="KW-0547">Nucleotide-binding</keyword>
<dbReference type="PANTHER" id="PTHR12131">
    <property type="entry name" value="ATP-DEPENDENT RNA AND DNA HELICASE"/>
    <property type="match status" value="1"/>
</dbReference>
<dbReference type="eggNOG" id="COG4581">
    <property type="taxonomic scope" value="Bacteria"/>
</dbReference>
<dbReference type="PROSITE" id="PS51192">
    <property type="entry name" value="HELICASE_ATP_BIND_1"/>
    <property type="match status" value="1"/>
</dbReference>
<dbReference type="InterPro" id="IPR027417">
    <property type="entry name" value="P-loop_NTPase"/>
</dbReference>
<evidence type="ECO:0000256" key="1">
    <source>
        <dbReference type="ARBA" id="ARBA00022741"/>
    </source>
</evidence>
<keyword evidence="4" id="KW-0067">ATP-binding</keyword>
<dbReference type="STRING" id="1313304.CALK_0297"/>
<dbReference type="InterPro" id="IPR014001">
    <property type="entry name" value="Helicase_ATP-bd"/>
</dbReference>
<dbReference type="SMART" id="SM00490">
    <property type="entry name" value="HELICc"/>
    <property type="match status" value="1"/>
</dbReference>
<accession>U7D849</accession>
<evidence type="ECO:0000256" key="3">
    <source>
        <dbReference type="ARBA" id="ARBA00022806"/>
    </source>
</evidence>
<feature type="domain" description="Helicase ATP-binding" evidence="5">
    <location>
        <begin position="16"/>
        <end position="174"/>
    </location>
</feature>
<dbReference type="InterPro" id="IPR001650">
    <property type="entry name" value="Helicase_C-like"/>
</dbReference>
<sequence length="645" mass="74038">MNYRGLELDKFQEDAIQAIEENTSVLVSAPTGCGKTIVAEYAVEKVINEGGRVVYTAPIKALSNQKYRDFKLRFGDDAVGIHTGDLSINPDGQILVMTTEIFRNMILEGAQRLENVRYTVFDEVHFIDDEERGTVWEESIILAPKHIRFVCLSATVPNIDRLAEWMEVVREQKIAVVCETERPVPLKMHLFSAKYGPVSFDLLKERYVKNPKQRKRFRFRKPSPKRLIKNIVRKERDPILYFVFNRKGCEENARRMAVLNLLSDEEQVELDTMVDTLIHMYQIEDYSRLDNMERLWRRGIAYHHAGILPAAKEIVERLFATGLIKLLFCTETFALGVNMPARTVVFDDVEKFNGVEFQYLSNRSFQQMAGRAGRRGLDDIGHVYCHIIPETVEEKEIKRLFYTESEQVESRFFASYSTILSLYSRFGEEAFVLFRKSLRNFVKGTFHLSASYKKEEDQIRRRVRFLQKNGYLDGQNLTPKGRLASLVNGYEIQAAELYYRRIFDALSPQEICVVLGALITESRKKDGPLSDFEITTDGGKIIRKLRQKELKEGIKDPIPELDYRLAAPILSWVNGGSLGDLLAFGVPEGDLIRVLRMVVQLIRAIKANIEDPVTIEKLAECRLLINRGVVDAEAELKVESTPLDI</sequence>
<dbReference type="Gene3D" id="3.40.50.300">
    <property type="entry name" value="P-loop containing nucleotide triphosphate hydrolases"/>
    <property type="match status" value="2"/>
</dbReference>
<dbReference type="SMART" id="SM01142">
    <property type="entry name" value="DSHCT"/>
    <property type="match status" value="1"/>
</dbReference>
<dbReference type="Proteomes" id="UP000017148">
    <property type="component" value="Unassembled WGS sequence"/>
</dbReference>
<dbReference type="GO" id="GO:0005524">
    <property type="term" value="F:ATP binding"/>
    <property type="evidence" value="ECO:0007669"/>
    <property type="project" value="UniProtKB-KW"/>
</dbReference>
<dbReference type="PROSITE" id="PS51194">
    <property type="entry name" value="HELICASE_CTER"/>
    <property type="match status" value="1"/>
</dbReference>
<evidence type="ECO:0000256" key="4">
    <source>
        <dbReference type="ARBA" id="ARBA00022840"/>
    </source>
</evidence>
<dbReference type="InterPro" id="IPR012961">
    <property type="entry name" value="Ski2/MTR4_C"/>
</dbReference>